<feature type="binding site" evidence="5">
    <location>
        <position position="132"/>
    </location>
    <ligand>
        <name>substrate</name>
    </ligand>
</feature>
<organism evidence="6 7">
    <name type="scientific">Providencia rettgeri</name>
    <dbReference type="NCBI Taxonomy" id="587"/>
    <lineage>
        <taxon>Bacteria</taxon>
        <taxon>Pseudomonadati</taxon>
        <taxon>Pseudomonadota</taxon>
        <taxon>Gammaproteobacteria</taxon>
        <taxon>Enterobacterales</taxon>
        <taxon>Morganellaceae</taxon>
        <taxon>Providencia</taxon>
    </lineage>
</organism>
<reference evidence="6 7" key="1">
    <citation type="submission" date="2017-07" db="EMBL/GenBank/DDBJ databases">
        <title>blaIMP-27 on transferable plasmids in Proteus mirabilis and Providencia rettgeri.</title>
        <authorList>
            <person name="Potter R."/>
        </authorList>
    </citation>
    <scope>NUCLEOTIDE SEQUENCE [LARGE SCALE GENOMIC DNA]</scope>
    <source>
        <strain evidence="6 7">PR1</strain>
    </source>
</reference>
<dbReference type="Proteomes" id="UP000216001">
    <property type="component" value="Unassembled WGS sequence"/>
</dbReference>
<keyword evidence="5" id="KW-0479">Metal-binding</keyword>
<dbReference type="CDD" id="cd16841">
    <property type="entry name" value="RraA_family"/>
    <property type="match status" value="1"/>
</dbReference>
<evidence type="ECO:0000256" key="4">
    <source>
        <dbReference type="ARBA" id="ARBA00030169"/>
    </source>
</evidence>
<accession>A0A264VMI1</accession>
<dbReference type="PANTHER" id="PTHR33254:SF4">
    <property type="entry name" value="4-HYDROXY-4-METHYL-2-OXOGLUTARATE ALDOLASE 3-RELATED"/>
    <property type="match status" value="1"/>
</dbReference>
<evidence type="ECO:0000313" key="7">
    <source>
        <dbReference type="Proteomes" id="UP000216001"/>
    </source>
</evidence>
<dbReference type="AlphaFoldDB" id="A0A264VMI1"/>
<protein>
    <recommendedName>
        <fullName evidence="2">Putative 4-hydroxy-4-methyl-2-oxoglutarate aldolase</fullName>
    </recommendedName>
    <alternativeName>
        <fullName evidence="3">Regulator of ribonuclease activity homolog</fullName>
    </alternativeName>
    <alternativeName>
        <fullName evidence="4">RraA-like protein</fullName>
    </alternativeName>
</protein>
<name>A0A264VMI1_PRORE</name>
<comment type="caution">
    <text evidence="6">The sequence shown here is derived from an EMBL/GenBank/DDBJ whole genome shotgun (WGS) entry which is preliminary data.</text>
</comment>
<keyword evidence="5" id="KW-0460">Magnesium</keyword>
<evidence type="ECO:0000256" key="5">
    <source>
        <dbReference type="PIRSR" id="PIRSR605493-1"/>
    </source>
</evidence>
<dbReference type="GO" id="GO:0008168">
    <property type="term" value="F:methyltransferase activity"/>
    <property type="evidence" value="ECO:0007669"/>
    <property type="project" value="UniProtKB-KW"/>
</dbReference>
<dbReference type="Pfam" id="PF03737">
    <property type="entry name" value="RraA-like"/>
    <property type="match status" value="1"/>
</dbReference>
<comment type="cofactor">
    <cofactor evidence="5">
        <name>Mg(2+)</name>
        <dbReference type="ChEBI" id="CHEBI:18420"/>
    </cofactor>
</comment>
<proteinExistence type="predicted"/>
<keyword evidence="6" id="KW-0489">Methyltransferase</keyword>
<evidence type="ECO:0000256" key="2">
    <source>
        <dbReference type="ARBA" id="ARBA00016549"/>
    </source>
</evidence>
<dbReference type="Gene3D" id="3.50.30.40">
    <property type="entry name" value="Ribonuclease E inhibitor RraA/RraA-like"/>
    <property type="match status" value="1"/>
</dbReference>
<gene>
    <name evidence="6" type="ORF">CHI95_21505</name>
</gene>
<keyword evidence="6" id="KW-0808">Transferase</keyword>
<evidence type="ECO:0000256" key="3">
    <source>
        <dbReference type="ARBA" id="ARBA00029596"/>
    </source>
</evidence>
<dbReference type="InterPro" id="IPR005493">
    <property type="entry name" value="RraA/RraA-like"/>
</dbReference>
<evidence type="ECO:0000313" key="6">
    <source>
        <dbReference type="EMBL" id="OZS72550.1"/>
    </source>
</evidence>
<dbReference type="InterPro" id="IPR036704">
    <property type="entry name" value="RraA/RraA-like_sf"/>
</dbReference>
<dbReference type="PANTHER" id="PTHR33254">
    <property type="entry name" value="4-HYDROXY-4-METHYL-2-OXOGLUTARATE ALDOLASE 3-RELATED"/>
    <property type="match status" value="1"/>
</dbReference>
<dbReference type="EMBL" id="NOWC01000035">
    <property type="protein sequence ID" value="OZS72550.1"/>
    <property type="molecule type" value="Genomic_DNA"/>
</dbReference>
<dbReference type="RefSeq" id="WP_094962898.1">
    <property type="nucleotide sequence ID" value="NZ_NOWC01000035.1"/>
</dbReference>
<sequence>MFYNPDIKKLEKIKNLKISTSTIIDILDGLTSGSVLSHELHPLNMNDFYIVGHAYTVQWKLIKKGKCIIEKQSSTWEQVQQFLVPELHNASGLIYVAGYGDLMKHAALAGGMSCTYFQQLGFNGIILGGAVRDIQELRDLNIPVIASNIIPSDTQGAYYVSETGTSCRIEDNIIQTGDLIISDANGSVVVPLDMIDKVFEEAVKINNTENTMLAQIKSGRRLPDLINETGRI</sequence>
<evidence type="ECO:0000256" key="1">
    <source>
        <dbReference type="ARBA" id="ARBA00001968"/>
    </source>
</evidence>
<comment type="cofactor">
    <cofactor evidence="1">
        <name>a divalent metal cation</name>
        <dbReference type="ChEBI" id="CHEBI:60240"/>
    </cofactor>
</comment>
<dbReference type="GO" id="GO:0032259">
    <property type="term" value="P:methylation"/>
    <property type="evidence" value="ECO:0007669"/>
    <property type="project" value="UniProtKB-KW"/>
</dbReference>
<feature type="binding site" evidence="5">
    <location>
        <position position="133"/>
    </location>
    <ligand>
        <name>Mg(2+)</name>
        <dbReference type="ChEBI" id="CHEBI:18420"/>
    </ligand>
</feature>
<dbReference type="SUPFAM" id="SSF89562">
    <property type="entry name" value="RraA-like"/>
    <property type="match status" value="1"/>
</dbReference>
<dbReference type="GO" id="GO:0046872">
    <property type="term" value="F:metal ion binding"/>
    <property type="evidence" value="ECO:0007669"/>
    <property type="project" value="UniProtKB-KW"/>
</dbReference>